<comment type="cofactor">
    <cofactor evidence="13">
        <name>Mg(2+)</name>
        <dbReference type="ChEBI" id="CHEBI:18420"/>
    </cofactor>
</comment>
<dbReference type="GO" id="GO:0047443">
    <property type="term" value="F:4-hydroxy-4-methyl-2-oxoglutarate aldolase activity"/>
    <property type="evidence" value="ECO:0007669"/>
    <property type="project" value="UniProtKB-EC"/>
</dbReference>
<dbReference type="EC" id="4.1.3.17" evidence="5"/>
<evidence type="ECO:0000313" key="14">
    <source>
        <dbReference type="EMBL" id="AEB06658.1"/>
    </source>
</evidence>
<dbReference type="EC" id="4.1.1.112" evidence="6"/>
<dbReference type="GO" id="GO:0046872">
    <property type="term" value="F:metal ion binding"/>
    <property type="evidence" value="ECO:0007669"/>
    <property type="project" value="UniProtKB-KW"/>
</dbReference>
<dbReference type="CDD" id="cd16841">
    <property type="entry name" value="RraA_family"/>
    <property type="match status" value="1"/>
</dbReference>
<dbReference type="SUPFAM" id="SSF89562">
    <property type="entry name" value="RraA-like"/>
    <property type="match status" value="1"/>
</dbReference>
<dbReference type="NCBIfam" id="NF004850">
    <property type="entry name" value="PRK06201.1"/>
    <property type="match status" value="1"/>
</dbReference>
<sequence length="235" mass="25142">MSVGNRVFKKICRPKPHFLAEFAQIPCANTADTMSRSCAVNPRIRLMSNPSISIVAGPALTVKTRAGDNLMIHAALEMIEPGDILVVGNEGDASRALMGEIMFTYARYMDVGAIVLDGPIRDVGAVRKMDFPIYATGSTPGGPYKEGPGEVNVPISCGNLAINPGDIMVCDPDGVIAIPFADAKNVLANARELSALDHSKVEAAAKGTAKRQWVGETLNSKNVEIIDARYDEQRD</sequence>
<proteinExistence type="inferred from homology"/>
<comment type="similarity">
    <text evidence="3">Belongs to the class II aldolase/RraA-like family.</text>
</comment>
<dbReference type="OrthoDB" id="943692at2"/>
<feature type="binding site" evidence="13">
    <location>
        <position position="121"/>
    </location>
    <ligand>
        <name>substrate</name>
    </ligand>
</feature>
<dbReference type="PANTHER" id="PTHR33254:SF4">
    <property type="entry name" value="4-HYDROXY-4-METHYL-2-OXOGLUTARATE ALDOLASE 3-RELATED"/>
    <property type="match status" value="1"/>
</dbReference>
<dbReference type="GO" id="GO:0008168">
    <property type="term" value="F:methyltransferase activity"/>
    <property type="evidence" value="ECO:0007669"/>
    <property type="project" value="UniProtKB-KW"/>
</dbReference>
<feature type="binding site" evidence="13">
    <location>
        <position position="122"/>
    </location>
    <ligand>
        <name>Mg(2+)</name>
        <dbReference type="ChEBI" id="CHEBI:18420"/>
    </ligand>
</feature>
<dbReference type="STRING" id="700015.Corgl_0543"/>
<evidence type="ECO:0000256" key="12">
    <source>
        <dbReference type="ARBA" id="ARBA00047973"/>
    </source>
</evidence>
<evidence type="ECO:0000256" key="4">
    <source>
        <dbReference type="ARBA" id="ARBA00011233"/>
    </source>
</evidence>
<evidence type="ECO:0000256" key="7">
    <source>
        <dbReference type="ARBA" id="ARBA00016549"/>
    </source>
</evidence>
<keyword evidence="14" id="KW-0808">Transferase</keyword>
<dbReference type="eggNOG" id="COG0684">
    <property type="taxonomic scope" value="Bacteria"/>
</dbReference>
<dbReference type="InterPro" id="IPR005493">
    <property type="entry name" value="RraA/RraA-like"/>
</dbReference>
<dbReference type="KEGG" id="cgo:Corgl_0543"/>
<gene>
    <name evidence="14" type="ordered locus">Corgl_0543</name>
</gene>
<evidence type="ECO:0000256" key="9">
    <source>
        <dbReference type="ARBA" id="ARBA00029596"/>
    </source>
</evidence>
<dbReference type="Gene3D" id="3.50.30.40">
    <property type="entry name" value="Ribonuclease E inhibitor RraA/RraA-like"/>
    <property type="match status" value="1"/>
</dbReference>
<dbReference type="EMBL" id="CP002628">
    <property type="protein sequence ID" value="AEB06658.1"/>
    <property type="molecule type" value="Genomic_DNA"/>
</dbReference>
<evidence type="ECO:0000256" key="5">
    <source>
        <dbReference type="ARBA" id="ARBA00012213"/>
    </source>
</evidence>
<evidence type="ECO:0000256" key="11">
    <source>
        <dbReference type="ARBA" id="ARBA00032305"/>
    </source>
</evidence>
<evidence type="ECO:0000256" key="2">
    <source>
        <dbReference type="ARBA" id="ARBA00001968"/>
    </source>
</evidence>
<comment type="cofactor">
    <cofactor evidence="2">
        <name>a divalent metal cation</name>
        <dbReference type="ChEBI" id="CHEBI:60240"/>
    </cofactor>
</comment>
<dbReference type="GO" id="GO:0008948">
    <property type="term" value="F:oxaloacetate decarboxylase activity"/>
    <property type="evidence" value="ECO:0007669"/>
    <property type="project" value="UniProtKB-EC"/>
</dbReference>
<dbReference type="Proteomes" id="UP000006851">
    <property type="component" value="Chromosome"/>
</dbReference>
<name>F2NBC2_CORGP</name>
<evidence type="ECO:0000313" key="15">
    <source>
        <dbReference type="Proteomes" id="UP000006851"/>
    </source>
</evidence>
<dbReference type="InterPro" id="IPR036704">
    <property type="entry name" value="RraA/RraA-like_sf"/>
</dbReference>
<keyword evidence="14" id="KW-0489">Methyltransferase</keyword>
<keyword evidence="13" id="KW-0460">Magnesium</keyword>
<comment type="function">
    <text evidence="8">Catalyzes the aldol cleavage of 4-hydroxy-4-methyl-2-oxoglutarate (HMG) into 2 molecules of pyruvate. Also contains a secondary oxaloacetate (OAA) decarboxylase activity due to the common pyruvate enolate transition state formed following C-C bond cleavage in the retro-aldol and decarboxylation reactions.</text>
</comment>
<dbReference type="RefSeq" id="WP_013708401.1">
    <property type="nucleotide sequence ID" value="NC_015389.1"/>
</dbReference>
<evidence type="ECO:0000256" key="1">
    <source>
        <dbReference type="ARBA" id="ARBA00001342"/>
    </source>
</evidence>
<dbReference type="AlphaFoldDB" id="F2NBC2"/>
<protein>
    <recommendedName>
        <fullName evidence="7">Putative 4-hydroxy-4-methyl-2-oxoglutarate aldolase</fullName>
        <ecNumber evidence="6">4.1.1.112</ecNumber>
        <ecNumber evidence="5">4.1.3.17</ecNumber>
    </recommendedName>
    <alternativeName>
        <fullName evidence="11">Oxaloacetate decarboxylase</fullName>
    </alternativeName>
    <alternativeName>
        <fullName evidence="9">Regulator of ribonuclease activity homolog</fullName>
    </alternativeName>
    <alternativeName>
        <fullName evidence="10">RraA-like protein</fullName>
    </alternativeName>
</protein>
<comment type="catalytic activity">
    <reaction evidence="12">
        <text>oxaloacetate + H(+) = pyruvate + CO2</text>
        <dbReference type="Rhea" id="RHEA:15641"/>
        <dbReference type="ChEBI" id="CHEBI:15361"/>
        <dbReference type="ChEBI" id="CHEBI:15378"/>
        <dbReference type="ChEBI" id="CHEBI:16452"/>
        <dbReference type="ChEBI" id="CHEBI:16526"/>
        <dbReference type="EC" id="4.1.1.112"/>
    </reaction>
</comment>
<feature type="binding site" evidence="13">
    <location>
        <begin position="99"/>
        <end position="102"/>
    </location>
    <ligand>
        <name>substrate</name>
    </ligand>
</feature>
<organism evidence="14 15">
    <name type="scientific">Coriobacterium glomerans (strain ATCC 49209 / DSM 20642 / JCM 10262 / PW2)</name>
    <dbReference type="NCBI Taxonomy" id="700015"/>
    <lineage>
        <taxon>Bacteria</taxon>
        <taxon>Bacillati</taxon>
        <taxon>Actinomycetota</taxon>
        <taxon>Coriobacteriia</taxon>
        <taxon>Coriobacteriales</taxon>
        <taxon>Coriobacteriaceae</taxon>
        <taxon>Coriobacterium</taxon>
    </lineage>
</organism>
<keyword evidence="15" id="KW-1185">Reference proteome</keyword>
<dbReference type="Pfam" id="PF03737">
    <property type="entry name" value="RraA-like"/>
    <property type="match status" value="1"/>
</dbReference>
<dbReference type="HOGENOM" id="CLU_072626_3_2_11"/>
<evidence type="ECO:0000256" key="6">
    <source>
        <dbReference type="ARBA" id="ARBA00012947"/>
    </source>
</evidence>
<dbReference type="PANTHER" id="PTHR33254">
    <property type="entry name" value="4-HYDROXY-4-METHYL-2-OXOGLUTARATE ALDOLASE 3-RELATED"/>
    <property type="match status" value="1"/>
</dbReference>
<evidence type="ECO:0000256" key="13">
    <source>
        <dbReference type="PIRSR" id="PIRSR605493-1"/>
    </source>
</evidence>
<evidence type="ECO:0000256" key="8">
    <source>
        <dbReference type="ARBA" id="ARBA00025046"/>
    </source>
</evidence>
<accession>F2NBC2</accession>
<evidence type="ECO:0000256" key="3">
    <source>
        <dbReference type="ARBA" id="ARBA00008621"/>
    </source>
</evidence>
<comment type="subunit">
    <text evidence="4">Homotrimer.</text>
</comment>
<comment type="catalytic activity">
    <reaction evidence="1">
        <text>4-hydroxy-4-methyl-2-oxoglutarate = 2 pyruvate</text>
        <dbReference type="Rhea" id="RHEA:22748"/>
        <dbReference type="ChEBI" id="CHEBI:15361"/>
        <dbReference type="ChEBI" id="CHEBI:58276"/>
        <dbReference type="EC" id="4.1.3.17"/>
    </reaction>
</comment>
<dbReference type="GO" id="GO:0032259">
    <property type="term" value="P:methylation"/>
    <property type="evidence" value="ECO:0007669"/>
    <property type="project" value="UniProtKB-KW"/>
</dbReference>
<keyword evidence="13" id="KW-0479">Metal-binding</keyword>
<reference evidence="15" key="1">
    <citation type="journal article" date="2013" name="Stand. Genomic Sci.">
        <title>Complete genome sequence of Coriobacterium glomerans type strain (PW2(T)) from the midgut of Pyrrhocoris apterus L. (red soldier bug).</title>
        <authorList>
            <person name="Stackebrandt E."/>
            <person name="Zeytun A."/>
            <person name="Lapidus A."/>
            <person name="Nolan M."/>
            <person name="Lucas S."/>
            <person name="Hammon N."/>
            <person name="Deshpande S."/>
            <person name="Cheng J.F."/>
            <person name="Tapia R."/>
            <person name="Goodwin L.A."/>
            <person name="Pitluck S."/>
            <person name="Liolios K."/>
            <person name="Pagani I."/>
            <person name="Ivanova N."/>
            <person name="Mavromatis K."/>
            <person name="Mikhailova N."/>
            <person name="Huntemann M."/>
            <person name="Pati A."/>
            <person name="Chen A."/>
            <person name="Palaniappan K."/>
            <person name="Chang Y.J."/>
            <person name="Land M."/>
            <person name="Hauser L."/>
            <person name="Rohde M."/>
            <person name="Pukall R."/>
            <person name="Goker M."/>
            <person name="Detter J.C."/>
            <person name="Woyke T."/>
            <person name="Bristow J."/>
            <person name="Eisen J.A."/>
            <person name="Markowitz V."/>
            <person name="Hugenholtz P."/>
            <person name="Kyrpides N.C."/>
            <person name="Klenk H.P."/>
        </authorList>
    </citation>
    <scope>NUCLEOTIDE SEQUENCE</scope>
    <source>
        <strain evidence="15">ATCC 49209 / DSM 20642 / JCM 10262 / PW2</strain>
    </source>
</reference>
<evidence type="ECO:0000256" key="10">
    <source>
        <dbReference type="ARBA" id="ARBA00030169"/>
    </source>
</evidence>